<dbReference type="Gene3D" id="3.40.50.10890">
    <property type="match status" value="1"/>
</dbReference>
<sequence length="525" mass="59031">MHVTFYGAAREVTGSMHMISTENDRVLLDCGLFQGRRKDTWEKNKVIAFDPTILTNVVLSHAHIDHSGRIPLLVKKNFNGRVITTRGTLDVCGYLLPDSAHIQESDADYLNYKTARAALRTHGKKGVADDLTHREASQVKKLLKKGNNRLNRQTILELGNQYGLKQVEPLYGEEDARHALGIFSGVPYRTPVTVGEDMTCTFYEAGHILGSAISIIRCGRGAEQKTICFTGDLGRFGMPILKDPCTNFNEEDRNIDLLITESTYGDRLHETAEDLHSRMIQELNAAHDKNGSVVIPSFALGRAQEILYVIHELYEKNLVPRMPVYVDSPLTASLTKVFGEHPELYDNETHKAFLEKGLNPFLFDKVNFVSSVDESMELMRKKEPCIVISASGMCEVGRILHHLRYRIHNPNNTILIVGFMAQHTLGRHILELSQAYETRGRKGEVPTVKILGKEYPLKARVVRLGGFSAHADKNEMMRFIKQSNLKIKRAAVVHGEENASLKFAELLRTHAIDARVPKRGETIKV</sequence>
<dbReference type="EMBL" id="FWXY01000020">
    <property type="protein sequence ID" value="SMD00657.1"/>
    <property type="molecule type" value="Genomic_DNA"/>
</dbReference>
<dbReference type="InterPro" id="IPR001279">
    <property type="entry name" value="Metallo-B-lactamas"/>
</dbReference>
<dbReference type="Proteomes" id="UP000192418">
    <property type="component" value="Unassembled WGS sequence"/>
</dbReference>
<dbReference type="GO" id="GO:0004521">
    <property type="term" value="F:RNA endonuclease activity"/>
    <property type="evidence" value="ECO:0007669"/>
    <property type="project" value="TreeGrafter"/>
</dbReference>
<dbReference type="Pfam" id="PF10996">
    <property type="entry name" value="Beta-Casp"/>
    <property type="match status" value="1"/>
</dbReference>
<dbReference type="PANTHER" id="PTHR11203">
    <property type="entry name" value="CLEAVAGE AND POLYADENYLATION SPECIFICITY FACTOR FAMILY MEMBER"/>
    <property type="match status" value="1"/>
</dbReference>
<dbReference type="Pfam" id="PF07521">
    <property type="entry name" value="RMMBL"/>
    <property type="match status" value="1"/>
</dbReference>
<feature type="domain" description="Beta-Casp" evidence="3">
    <location>
        <begin position="303"/>
        <end position="429"/>
    </location>
</feature>
<dbReference type="SMART" id="SM01027">
    <property type="entry name" value="Beta-Casp"/>
    <property type="match status" value="1"/>
</dbReference>
<dbReference type="RefSeq" id="WP_084070925.1">
    <property type="nucleotide sequence ID" value="NZ_FWXY01000020.1"/>
</dbReference>
<keyword evidence="1" id="KW-0378">Hydrolase</keyword>
<dbReference type="OrthoDB" id="9803916at2"/>
<dbReference type="CDD" id="cd16295">
    <property type="entry name" value="TTHA0252-CPSF-like_MBL-fold"/>
    <property type="match status" value="1"/>
</dbReference>
<reference evidence="4 5" key="1">
    <citation type="submission" date="2017-04" db="EMBL/GenBank/DDBJ databases">
        <authorList>
            <person name="Afonso C.L."/>
            <person name="Miller P.J."/>
            <person name="Scott M.A."/>
            <person name="Spackman E."/>
            <person name="Goraichik I."/>
            <person name="Dimitrov K.M."/>
            <person name="Suarez D.L."/>
            <person name="Swayne D.E."/>
        </authorList>
    </citation>
    <scope>NUCLEOTIDE SEQUENCE [LARGE SCALE GENOMIC DNA]</scope>
    <source>
        <strain evidence="4 5">DSM 3385</strain>
    </source>
</reference>
<name>A0A1W2DTB7_9BACT</name>
<protein>
    <submittedName>
        <fullName evidence="4">Metallo-beta-lactamase family protein</fullName>
    </submittedName>
</protein>
<dbReference type="PANTHER" id="PTHR11203:SF37">
    <property type="entry name" value="INTEGRATOR COMPLEX SUBUNIT 11"/>
    <property type="match status" value="1"/>
</dbReference>
<dbReference type="InterPro" id="IPR050698">
    <property type="entry name" value="MBL"/>
</dbReference>
<dbReference type="InterPro" id="IPR022712">
    <property type="entry name" value="Beta_Casp"/>
</dbReference>
<evidence type="ECO:0000256" key="1">
    <source>
        <dbReference type="ARBA" id="ARBA00022801"/>
    </source>
</evidence>
<dbReference type="SUPFAM" id="SSF56281">
    <property type="entry name" value="Metallo-hydrolase/oxidoreductase"/>
    <property type="match status" value="1"/>
</dbReference>
<evidence type="ECO:0000313" key="4">
    <source>
        <dbReference type="EMBL" id="SMD00657.1"/>
    </source>
</evidence>
<dbReference type="SMART" id="SM00849">
    <property type="entry name" value="Lactamase_B"/>
    <property type="match status" value="1"/>
</dbReference>
<dbReference type="Gene3D" id="3.60.15.10">
    <property type="entry name" value="Ribonuclease Z/Hydroxyacylglutathione hydrolase-like"/>
    <property type="match status" value="1"/>
</dbReference>
<gene>
    <name evidence="4" type="ORF">SAMN02746065_12047</name>
</gene>
<evidence type="ECO:0000259" key="2">
    <source>
        <dbReference type="SMART" id="SM00849"/>
    </source>
</evidence>
<dbReference type="AlphaFoldDB" id="A0A1W2DTB7"/>
<accession>A0A1W2DTB7</accession>
<dbReference type="InterPro" id="IPR036866">
    <property type="entry name" value="RibonucZ/Hydroxyglut_hydro"/>
</dbReference>
<evidence type="ECO:0000313" key="5">
    <source>
        <dbReference type="Proteomes" id="UP000192418"/>
    </source>
</evidence>
<organism evidence="4 5">
    <name type="scientific">Desulfocicer vacuolatum DSM 3385</name>
    <dbReference type="NCBI Taxonomy" id="1121400"/>
    <lineage>
        <taxon>Bacteria</taxon>
        <taxon>Pseudomonadati</taxon>
        <taxon>Thermodesulfobacteriota</taxon>
        <taxon>Desulfobacteria</taxon>
        <taxon>Desulfobacterales</taxon>
        <taxon>Desulfobacteraceae</taxon>
        <taxon>Desulfocicer</taxon>
    </lineage>
</organism>
<dbReference type="GO" id="GO:0016787">
    <property type="term" value="F:hydrolase activity"/>
    <property type="evidence" value="ECO:0007669"/>
    <property type="project" value="UniProtKB-KW"/>
</dbReference>
<feature type="domain" description="Metallo-beta-lactamase" evidence="2">
    <location>
        <begin position="13"/>
        <end position="287"/>
    </location>
</feature>
<dbReference type="STRING" id="1121400.SAMN02746065_12047"/>
<evidence type="ECO:0000259" key="3">
    <source>
        <dbReference type="SMART" id="SM01027"/>
    </source>
</evidence>
<keyword evidence="5" id="KW-1185">Reference proteome</keyword>
<proteinExistence type="predicted"/>
<dbReference type="Pfam" id="PF00753">
    <property type="entry name" value="Lactamase_B"/>
    <property type="match status" value="1"/>
</dbReference>
<dbReference type="InterPro" id="IPR011108">
    <property type="entry name" value="RMMBL"/>
</dbReference>